<evidence type="ECO:0000313" key="3">
    <source>
        <dbReference type="Proteomes" id="UP000612282"/>
    </source>
</evidence>
<gene>
    <name evidence="2" type="ORF">Aco03nite_070690</name>
</gene>
<proteinExistence type="predicted"/>
<dbReference type="Proteomes" id="UP000612282">
    <property type="component" value="Unassembled WGS sequence"/>
</dbReference>
<accession>A0ABQ3XJT2</accession>
<keyword evidence="3" id="KW-1185">Reference proteome</keyword>
<protein>
    <submittedName>
        <fullName evidence="2">Uncharacterized protein</fullName>
    </submittedName>
</protein>
<reference evidence="2 3" key="1">
    <citation type="submission" date="2021-01" db="EMBL/GenBank/DDBJ databases">
        <title>Whole genome shotgun sequence of Actinoplanes couchii NBRC 106145.</title>
        <authorList>
            <person name="Komaki H."/>
            <person name="Tamura T."/>
        </authorList>
    </citation>
    <scope>NUCLEOTIDE SEQUENCE [LARGE SCALE GENOMIC DNA]</scope>
    <source>
        <strain evidence="2 3">NBRC 106145</strain>
    </source>
</reference>
<sequence length="49" mass="5281">MNGPTPYSCRLPATCLFTIPVVIPDPPVHFRPGRPGLDPPEPIANSNID</sequence>
<feature type="region of interest" description="Disordered" evidence="1">
    <location>
        <begin position="30"/>
        <end position="49"/>
    </location>
</feature>
<evidence type="ECO:0000313" key="2">
    <source>
        <dbReference type="EMBL" id="GID58665.1"/>
    </source>
</evidence>
<organism evidence="2 3">
    <name type="scientific">Actinoplanes couchii</name>
    <dbReference type="NCBI Taxonomy" id="403638"/>
    <lineage>
        <taxon>Bacteria</taxon>
        <taxon>Bacillati</taxon>
        <taxon>Actinomycetota</taxon>
        <taxon>Actinomycetes</taxon>
        <taxon>Micromonosporales</taxon>
        <taxon>Micromonosporaceae</taxon>
        <taxon>Actinoplanes</taxon>
    </lineage>
</organism>
<evidence type="ECO:0000256" key="1">
    <source>
        <dbReference type="SAM" id="MobiDB-lite"/>
    </source>
</evidence>
<name>A0ABQ3XJT2_9ACTN</name>
<comment type="caution">
    <text evidence="2">The sequence shown here is derived from an EMBL/GenBank/DDBJ whole genome shotgun (WGS) entry which is preliminary data.</text>
</comment>
<dbReference type="EMBL" id="BOMG01000087">
    <property type="protein sequence ID" value="GID58665.1"/>
    <property type="molecule type" value="Genomic_DNA"/>
</dbReference>